<dbReference type="Gene3D" id="1.20.1250.20">
    <property type="entry name" value="MFS general substrate transporter like domains"/>
    <property type="match status" value="2"/>
</dbReference>
<dbReference type="GO" id="GO:0005886">
    <property type="term" value="C:plasma membrane"/>
    <property type="evidence" value="ECO:0007669"/>
    <property type="project" value="TreeGrafter"/>
</dbReference>
<evidence type="ECO:0000256" key="3">
    <source>
        <dbReference type="ARBA" id="ARBA00022692"/>
    </source>
</evidence>
<dbReference type="InterPro" id="IPR010573">
    <property type="entry name" value="MFS_Str1/Tri12-like"/>
</dbReference>
<evidence type="ECO:0000256" key="4">
    <source>
        <dbReference type="ARBA" id="ARBA00022989"/>
    </source>
</evidence>
<dbReference type="EMBL" id="JAGMVJ010000001">
    <property type="protein sequence ID" value="KAH7094329.1"/>
    <property type="molecule type" value="Genomic_DNA"/>
</dbReference>
<dbReference type="GO" id="GO:0022857">
    <property type="term" value="F:transmembrane transporter activity"/>
    <property type="evidence" value="ECO:0007669"/>
    <property type="project" value="InterPro"/>
</dbReference>
<keyword evidence="5 7" id="KW-0472">Membrane</keyword>
<feature type="transmembrane region" description="Helical" evidence="7">
    <location>
        <begin position="349"/>
        <end position="366"/>
    </location>
</feature>
<dbReference type="Proteomes" id="UP000813461">
    <property type="component" value="Unassembled WGS sequence"/>
</dbReference>
<evidence type="ECO:0000313" key="8">
    <source>
        <dbReference type="EMBL" id="KAH7094329.1"/>
    </source>
</evidence>
<feature type="transmembrane region" description="Helical" evidence="7">
    <location>
        <begin position="166"/>
        <end position="183"/>
    </location>
</feature>
<protein>
    <submittedName>
        <fullName evidence="8">Major facilitator superfamily domain-containing protein</fullName>
    </submittedName>
</protein>
<comment type="caution">
    <text evidence="8">The sequence shown here is derived from an EMBL/GenBank/DDBJ whole genome shotgun (WGS) entry which is preliminary data.</text>
</comment>
<comment type="subcellular location">
    <subcellularLocation>
        <location evidence="1">Membrane</location>
        <topology evidence="1">Multi-pass membrane protein</topology>
    </subcellularLocation>
</comment>
<dbReference type="SUPFAM" id="SSF103473">
    <property type="entry name" value="MFS general substrate transporter"/>
    <property type="match status" value="2"/>
</dbReference>
<evidence type="ECO:0000256" key="1">
    <source>
        <dbReference type="ARBA" id="ARBA00004141"/>
    </source>
</evidence>
<feature type="region of interest" description="Disordered" evidence="6">
    <location>
        <begin position="28"/>
        <end position="47"/>
    </location>
</feature>
<dbReference type="PANTHER" id="PTHR23501">
    <property type="entry name" value="MAJOR FACILITATOR SUPERFAMILY"/>
    <property type="match status" value="1"/>
</dbReference>
<keyword evidence="3 7" id="KW-0812">Transmembrane</keyword>
<feature type="transmembrane region" description="Helical" evidence="7">
    <location>
        <begin position="479"/>
        <end position="501"/>
    </location>
</feature>
<dbReference type="PANTHER" id="PTHR23501:SF55">
    <property type="entry name" value="SIDEROPHORE IRON TRANSPORTER, PUTATIVE (AFU_ORTHOLOGUE AFUA_3G03440)-RELATED"/>
    <property type="match status" value="1"/>
</dbReference>
<evidence type="ECO:0000256" key="6">
    <source>
        <dbReference type="SAM" id="MobiDB-lite"/>
    </source>
</evidence>
<feature type="transmembrane region" description="Helical" evidence="7">
    <location>
        <begin position="387"/>
        <end position="407"/>
    </location>
</feature>
<gene>
    <name evidence="8" type="ORF">FB567DRAFT_599882</name>
</gene>
<feature type="transmembrane region" description="Helical" evidence="7">
    <location>
        <begin position="312"/>
        <end position="329"/>
    </location>
</feature>
<dbReference type="AlphaFoldDB" id="A0A8K0W407"/>
<dbReference type="InterPro" id="IPR036259">
    <property type="entry name" value="MFS_trans_sf"/>
</dbReference>
<evidence type="ECO:0000256" key="2">
    <source>
        <dbReference type="ARBA" id="ARBA00022448"/>
    </source>
</evidence>
<feature type="transmembrane region" description="Helical" evidence="7">
    <location>
        <begin position="68"/>
        <end position="85"/>
    </location>
</feature>
<feature type="transmembrane region" description="Helical" evidence="7">
    <location>
        <begin position="137"/>
        <end position="154"/>
    </location>
</feature>
<organism evidence="8 9">
    <name type="scientific">Paraphoma chrysanthemicola</name>
    <dbReference type="NCBI Taxonomy" id="798071"/>
    <lineage>
        <taxon>Eukaryota</taxon>
        <taxon>Fungi</taxon>
        <taxon>Dikarya</taxon>
        <taxon>Ascomycota</taxon>
        <taxon>Pezizomycotina</taxon>
        <taxon>Dothideomycetes</taxon>
        <taxon>Pleosporomycetidae</taxon>
        <taxon>Pleosporales</taxon>
        <taxon>Pleosporineae</taxon>
        <taxon>Phaeosphaeriaceae</taxon>
        <taxon>Paraphoma</taxon>
    </lineage>
</organism>
<feature type="transmembrane region" description="Helical" evidence="7">
    <location>
        <begin position="413"/>
        <end position="434"/>
    </location>
</feature>
<feature type="transmembrane region" description="Helical" evidence="7">
    <location>
        <begin position="554"/>
        <end position="572"/>
    </location>
</feature>
<dbReference type="OrthoDB" id="4078873at2759"/>
<feature type="transmembrane region" description="Helical" evidence="7">
    <location>
        <begin position="441"/>
        <end position="459"/>
    </location>
</feature>
<evidence type="ECO:0000313" key="9">
    <source>
        <dbReference type="Proteomes" id="UP000813461"/>
    </source>
</evidence>
<feature type="transmembrane region" description="Helical" evidence="7">
    <location>
        <begin position="225"/>
        <end position="248"/>
    </location>
</feature>
<proteinExistence type="predicted"/>
<keyword evidence="2" id="KW-0813">Transport</keyword>
<keyword evidence="4 7" id="KW-1133">Transmembrane helix</keyword>
<name>A0A8K0W407_9PLEO</name>
<sequence>MASNANAMERASSTGIAYQTFNESGSDVKLTRVSTTPKGPDDVEPVNVHQPAGVAQTEAITTVWTRKWLVAAYVLLAIISFTNSLQQQANYSWMPYVTSSFGKHGLTAITSLVANVVSGVSRLPLAQLLNVWGRPQGFAVCLAFVVVSLILMGTCRNVETYFAAQVLYWTGMNGMGFVFDIFIQDTSRMVNRLIYLAIFESPYICNTFAGPELGQRFLDHSTWQWGYGAFAIITPIMCIPFFVIVHLMTRKAQKLGVLRNEKSGRSVVQSIMHWAIEFDLIGVLLLCFGFSLFLLPFGLVAYDVNGWTSPRMIFMIIFGVVLIVVFAVYEKLWAPKAFFPTYLMKDRSIVGACLLGCNGWIAFYCYKMYYSSYLQVVFGLSVAKAGYITNIYNIVACTWALAVSFIFKYTNSFKWGAVIAMPIQLLMTGLLIHFRKPGTHIGFLVMVEVFWAMCGAVLVNVEQVAIFSTVRPEHVANALAMLSMVTGIGGAVGQAISGTIWTHIVPKKLLEYLPEDKKAEASTIYASLPVQLSYGWDTPERQAIVRAYGDAQKFMVIVGTCALVPCFLWVAMLRNSRLTEQGVQSKGVQA</sequence>
<feature type="transmembrane region" description="Helical" evidence="7">
    <location>
        <begin position="280"/>
        <end position="300"/>
    </location>
</feature>
<keyword evidence="9" id="KW-1185">Reference proteome</keyword>
<accession>A0A8K0W407</accession>
<reference evidence="8" key="1">
    <citation type="journal article" date="2021" name="Nat. Commun.">
        <title>Genetic determinants of endophytism in the Arabidopsis root mycobiome.</title>
        <authorList>
            <person name="Mesny F."/>
            <person name="Miyauchi S."/>
            <person name="Thiergart T."/>
            <person name="Pickel B."/>
            <person name="Atanasova L."/>
            <person name="Karlsson M."/>
            <person name="Huettel B."/>
            <person name="Barry K.W."/>
            <person name="Haridas S."/>
            <person name="Chen C."/>
            <person name="Bauer D."/>
            <person name="Andreopoulos W."/>
            <person name="Pangilinan J."/>
            <person name="LaButti K."/>
            <person name="Riley R."/>
            <person name="Lipzen A."/>
            <person name="Clum A."/>
            <person name="Drula E."/>
            <person name="Henrissat B."/>
            <person name="Kohler A."/>
            <person name="Grigoriev I.V."/>
            <person name="Martin F.M."/>
            <person name="Hacquard S."/>
        </authorList>
    </citation>
    <scope>NUCLEOTIDE SEQUENCE</scope>
    <source>
        <strain evidence="8">MPI-SDFR-AT-0120</strain>
    </source>
</reference>
<evidence type="ECO:0000256" key="5">
    <source>
        <dbReference type="ARBA" id="ARBA00023136"/>
    </source>
</evidence>
<dbReference type="Pfam" id="PF06609">
    <property type="entry name" value="TRI12"/>
    <property type="match status" value="1"/>
</dbReference>
<evidence type="ECO:0000256" key="7">
    <source>
        <dbReference type="SAM" id="Phobius"/>
    </source>
</evidence>